<feature type="domain" description="RNB" evidence="2">
    <location>
        <begin position="529"/>
        <end position="845"/>
    </location>
</feature>
<dbReference type="GO" id="GO:0000932">
    <property type="term" value="C:P-body"/>
    <property type="evidence" value="ECO:0007669"/>
    <property type="project" value="TreeGrafter"/>
</dbReference>
<proteinExistence type="predicted"/>
<gene>
    <name evidence="3" type="ORF">C9374_010950</name>
</gene>
<evidence type="ECO:0000313" key="4">
    <source>
        <dbReference type="Proteomes" id="UP000816034"/>
    </source>
</evidence>
<feature type="compositionally biased region" description="Low complexity" evidence="1">
    <location>
        <begin position="153"/>
        <end position="173"/>
    </location>
</feature>
<evidence type="ECO:0000313" key="3">
    <source>
        <dbReference type="EMBL" id="KAG2374380.1"/>
    </source>
</evidence>
<feature type="compositionally biased region" description="Polar residues" evidence="1">
    <location>
        <begin position="14"/>
        <end position="29"/>
    </location>
</feature>
<dbReference type="SMART" id="SM00955">
    <property type="entry name" value="RNB"/>
    <property type="match status" value="1"/>
</dbReference>
<keyword evidence="4" id="KW-1185">Reference proteome</keyword>
<dbReference type="GO" id="GO:0006402">
    <property type="term" value="P:mRNA catabolic process"/>
    <property type="evidence" value="ECO:0007669"/>
    <property type="project" value="TreeGrafter"/>
</dbReference>
<feature type="compositionally biased region" description="Low complexity" evidence="1">
    <location>
        <begin position="42"/>
        <end position="83"/>
    </location>
</feature>
<accession>A0AA88GF80</accession>
<dbReference type="Pfam" id="PF00773">
    <property type="entry name" value="RNB"/>
    <property type="match status" value="1"/>
</dbReference>
<feature type="region of interest" description="Disordered" evidence="1">
    <location>
        <begin position="1"/>
        <end position="96"/>
    </location>
</feature>
<dbReference type="SUPFAM" id="SSF50249">
    <property type="entry name" value="Nucleic acid-binding proteins"/>
    <property type="match status" value="1"/>
</dbReference>
<name>A0AA88GF80_NAELO</name>
<dbReference type="AlphaFoldDB" id="A0AA88GF80"/>
<dbReference type="RefSeq" id="XP_044543554.1">
    <property type="nucleotide sequence ID" value="XM_044686551.1"/>
</dbReference>
<comment type="caution">
    <text evidence="3">The sequence shown here is derived from an EMBL/GenBank/DDBJ whole genome shotgun (WGS) entry which is preliminary data.</text>
</comment>
<dbReference type="GeneID" id="68103404"/>
<dbReference type="InterPro" id="IPR050180">
    <property type="entry name" value="RNR_Ribonuclease"/>
</dbReference>
<evidence type="ECO:0000256" key="1">
    <source>
        <dbReference type="SAM" id="MobiDB-lite"/>
    </source>
</evidence>
<dbReference type="PANTHER" id="PTHR23355:SF42">
    <property type="entry name" value="RIBONUCLEASE II, CHLOROPLASTIC_MITOCHONDRIAL"/>
    <property type="match status" value="1"/>
</dbReference>
<dbReference type="GO" id="GO:0000175">
    <property type="term" value="F:3'-5'-RNA exonuclease activity"/>
    <property type="evidence" value="ECO:0007669"/>
    <property type="project" value="TreeGrafter"/>
</dbReference>
<dbReference type="EMBL" id="PYSW02000046">
    <property type="protein sequence ID" value="KAG2374380.1"/>
    <property type="molecule type" value="Genomic_DNA"/>
</dbReference>
<dbReference type="Pfam" id="PF25255">
    <property type="entry name" value="WHD_RNase_II"/>
    <property type="match status" value="1"/>
</dbReference>
<dbReference type="Proteomes" id="UP000816034">
    <property type="component" value="Unassembled WGS sequence"/>
</dbReference>
<reference evidence="3 4" key="1">
    <citation type="journal article" date="2018" name="BMC Genomics">
        <title>The genome of Naegleria lovaniensis, the basis for a comparative approach to unravel pathogenicity factors of the human pathogenic amoeba N. fowleri.</title>
        <authorList>
            <person name="Liechti N."/>
            <person name="Schurch N."/>
            <person name="Bruggmann R."/>
            <person name="Wittwer M."/>
        </authorList>
    </citation>
    <scope>NUCLEOTIDE SEQUENCE [LARGE SCALE GENOMIC DNA]</scope>
    <source>
        <strain evidence="3 4">ATCC 30569</strain>
    </source>
</reference>
<evidence type="ECO:0000259" key="2">
    <source>
        <dbReference type="SMART" id="SM00955"/>
    </source>
</evidence>
<dbReference type="InterPro" id="IPR057324">
    <property type="entry name" value="WH_RNase_II"/>
</dbReference>
<feature type="compositionally biased region" description="Basic residues" evidence="1">
    <location>
        <begin position="1"/>
        <end position="10"/>
    </location>
</feature>
<dbReference type="GO" id="GO:0003723">
    <property type="term" value="F:RNA binding"/>
    <property type="evidence" value="ECO:0007669"/>
    <property type="project" value="InterPro"/>
</dbReference>
<protein>
    <recommendedName>
        <fullName evidence="2">RNB domain-containing protein</fullName>
    </recommendedName>
</protein>
<feature type="region of interest" description="Disordered" evidence="1">
    <location>
        <begin position="153"/>
        <end position="180"/>
    </location>
</feature>
<organism evidence="3 4">
    <name type="scientific">Naegleria lovaniensis</name>
    <name type="common">Amoeba</name>
    <dbReference type="NCBI Taxonomy" id="51637"/>
    <lineage>
        <taxon>Eukaryota</taxon>
        <taxon>Discoba</taxon>
        <taxon>Heterolobosea</taxon>
        <taxon>Tetramitia</taxon>
        <taxon>Eutetramitia</taxon>
        <taxon>Vahlkampfiidae</taxon>
        <taxon>Naegleria</taxon>
    </lineage>
</organism>
<dbReference type="InterPro" id="IPR001900">
    <property type="entry name" value="RNase_II/R"/>
</dbReference>
<dbReference type="PANTHER" id="PTHR23355">
    <property type="entry name" value="RIBONUCLEASE"/>
    <property type="match status" value="1"/>
</dbReference>
<dbReference type="InterPro" id="IPR012340">
    <property type="entry name" value="NA-bd_OB-fold"/>
</dbReference>
<sequence>MSKNHHHFKKYTGGLSQSSISMLTSNQSLPNPPTSVKFYGESFSPSNSSQSTTPFTPKSSSSPTTSNASPATSLSSSYTTKSSVQIPPNAKPMLSTTKHITTTITPITHRPEPGGADFATSSSNILTQPSIQQNDGARKKLQYIGSRIYKKTNSTSSALTSSTPSVSCPSSPSKNRMRESTTSQFGKRAFHSMSSFASPGSVNLSRAFKEESKQTNVIVEYDDEFERRLAIITGPESLDENNNKWVIIDINGRNRVVNSSQLTYQFSSDNTDQNFNIDDVRQLQAQSSAMIEKLTSEDCDNMWKAFLQRKSVKITIKDAAEHLFQSTEPASLYSAYRFLYKNPLYFKHTSNLNFECRSLREVEELKQMGSKEKETILKDKIFLLKIANRLLATNEERSLFYKQLRNNIMKEIKAMRPDLEITRDFLEIDEEQDKERLSLFRQYALGMYANLDNKKRVYETFFKPLGADDHLQAFRVARDLKLFTTQNIHLLRSMEDEMCHMKEEDNFKKLVHENIEAIINSIDPDSKIRRDLRHLPVFTIDEYPKTTEIDDGVSVEVRDGATYMYVHIADVTRFINQGSSIDYEAQKRVSSIYLPERKFNMISSELSEDVLSLSDKKENYSLTFSSKVGSDGSLSEWQAFPAILGKVQKIDYSLADQIIDKTVEVDAEVHDAFQLMLHVANLRFAYRMRKGATPPSLSPKPKIDVSNSEQTLEIGTSWEEQVSSSRRLVQEFMIAANEIGGHYALQHDIAVPYRGTRTVTMDIPPLPDDEIDQMLSLTPKISEKDLCDVVVRSNNSFFPTAGVCINQSPKFHQGIGSSTYVQVTSPIRRYSDLLVHYQLKAQMRGEKQPYSWDEIQEILFAIEPTTRAITSLQKKSERFWLLKYFEQNLTTLSGRNNRYKALVLESKKNVVTSLDPDELPFVLSLYLMESAFRASVKSSNNYEVGDFVDVKVSSVSPYNDEICFEEVTK</sequence>